<dbReference type="AlphaFoldDB" id="A0A5P3AXZ2"/>
<protein>
    <submittedName>
        <fullName evidence="1">Uncharacterized protein</fullName>
    </submittedName>
</protein>
<evidence type="ECO:0000313" key="1">
    <source>
        <dbReference type="EMBL" id="QEW38587.1"/>
    </source>
</evidence>
<name>A0A5P3AXZ2_PHOVU</name>
<dbReference type="EMBL" id="CP043529">
    <property type="protein sequence ID" value="QEW38587.1"/>
    <property type="molecule type" value="Genomic_DNA"/>
</dbReference>
<organism evidence="1 2">
    <name type="scientific">Phocaeicola vulgatus</name>
    <name type="common">Bacteroides vulgatus</name>
    <dbReference type="NCBI Taxonomy" id="821"/>
    <lineage>
        <taxon>Bacteria</taxon>
        <taxon>Pseudomonadati</taxon>
        <taxon>Bacteroidota</taxon>
        <taxon>Bacteroidia</taxon>
        <taxon>Bacteroidales</taxon>
        <taxon>Bacteroidaceae</taxon>
        <taxon>Phocaeicola</taxon>
    </lineage>
</organism>
<gene>
    <name evidence="1" type="ORF">VIC01_04231</name>
</gene>
<proteinExistence type="predicted"/>
<reference evidence="1 2" key="1">
    <citation type="submission" date="2019-09" db="EMBL/GenBank/DDBJ databases">
        <title>Commensal-derived Metabolites Govern Vibrio cholerae Pathogenesis in Host.</title>
        <authorList>
            <person name="Yoon S.S."/>
            <person name="Yoon M.Y."/>
        </authorList>
    </citation>
    <scope>NUCLEOTIDE SEQUENCE [LARGE SCALE GENOMIC DNA]</scope>
    <source>
        <strain evidence="1 2">VIC01</strain>
    </source>
</reference>
<dbReference type="Proteomes" id="UP000326091">
    <property type="component" value="Chromosome"/>
</dbReference>
<evidence type="ECO:0000313" key="2">
    <source>
        <dbReference type="Proteomes" id="UP000326091"/>
    </source>
</evidence>
<accession>A0A5P3AXZ2</accession>
<sequence>MRCQMVLFLKLCGRNALSRLCQPSRHRSLDSSSISSIADLRLSNFSTESSRYSFIPSFSIHREIWGFGIIRLHGGKGNGGYDHTSAPLAGGTGNGMYGVRQLVQVLKKAPAAACAAQDYMGMVKLPSYHHREIQVSHQQCRDRHP</sequence>